<dbReference type="InterPro" id="IPR000923">
    <property type="entry name" value="BlueCu_1"/>
</dbReference>
<evidence type="ECO:0000256" key="7">
    <source>
        <dbReference type="NCBIfam" id="TIGR02375"/>
    </source>
</evidence>
<feature type="binding site" evidence="8">
    <location>
        <position position="111"/>
    </location>
    <ligand>
        <name>Cu cation</name>
        <dbReference type="ChEBI" id="CHEBI:23378"/>
    </ligand>
</feature>
<accession>A0A2T5KDG7</accession>
<evidence type="ECO:0000256" key="4">
    <source>
        <dbReference type="ARBA" id="ARBA00022764"/>
    </source>
</evidence>
<dbReference type="RefSeq" id="WP_108220223.1">
    <property type="nucleotide sequence ID" value="NZ_CP090021.1"/>
</dbReference>
<keyword evidence="5" id="KW-0249">Electron transport</keyword>
<sequence>MLAKLPMIGLAAGFAAALAAPAALATHYEIAMVHNGSTGAKAFEPAFVQASVGDTVTFVPVDKGFNAEIIPGMLPLGARGFRGGMNEPVTITLTQEGVWGVKSMPYYGMGMVAVIQVGSPVNLDEAMSIPQPARAQARMEPIFAQVLQNYEAN</sequence>
<evidence type="ECO:0000313" key="12">
    <source>
        <dbReference type="Proteomes" id="UP000244060"/>
    </source>
</evidence>
<dbReference type="PRINTS" id="PR00156">
    <property type="entry name" value="COPPERBLUE"/>
</dbReference>
<evidence type="ECO:0000256" key="9">
    <source>
        <dbReference type="SAM" id="SignalP"/>
    </source>
</evidence>
<dbReference type="SUPFAM" id="SSF49503">
    <property type="entry name" value="Cupredoxins"/>
    <property type="match status" value="1"/>
</dbReference>
<dbReference type="Pfam" id="PF00127">
    <property type="entry name" value="Copper-bind"/>
    <property type="match status" value="1"/>
</dbReference>
<dbReference type="GO" id="GO:0005507">
    <property type="term" value="F:copper ion binding"/>
    <property type="evidence" value="ECO:0007669"/>
    <property type="project" value="UniProtKB-UniRule"/>
</dbReference>
<evidence type="ECO:0000256" key="3">
    <source>
        <dbReference type="ARBA" id="ARBA00022723"/>
    </source>
</evidence>
<dbReference type="Gene3D" id="2.60.40.420">
    <property type="entry name" value="Cupredoxins - blue copper proteins"/>
    <property type="match status" value="1"/>
</dbReference>
<dbReference type="GO" id="GO:0009055">
    <property type="term" value="F:electron transfer activity"/>
    <property type="evidence" value="ECO:0007669"/>
    <property type="project" value="InterPro"/>
</dbReference>
<evidence type="ECO:0000256" key="8">
    <source>
        <dbReference type="PIRSR" id="PIRSR602386-1"/>
    </source>
</evidence>
<dbReference type="OrthoDB" id="7510199at2"/>
<comment type="caution">
    <text evidence="11">The sequence shown here is derived from an EMBL/GenBank/DDBJ whole genome shotgun (WGS) entry which is preliminary data.</text>
</comment>
<proteinExistence type="predicted"/>
<dbReference type="AlphaFoldDB" id="A0A2T5KDG7"/>
<name>A0A2T5KDG7_9RHOB</name>
<dbReference type="InterPro" id="IPR008972">
    <property type="entry name" value="Cupredoxin"/>
</dbReference>
<dbReference type="PRINTS" id="PR00155">
    <property type="entry name" value="AMICYANIN"/>
</dbReference>
<protein>
    <recommendedName>
        <fullName evidence="7">Pseudoazurin</fullName>
    </recommendedName>
</protein>
<dbReference type="GO" id="GO:0042597">
    <property type="term" value="C:periplasmic space"/>
    <property type="evidence" value="ECO:0007669"/>
    <property type="project" value="UniProtKB-SubCell"/>
</dbReference>
<comment type="subcellular location">
    <subcellularLocation>
        <location evidence="1">Periplasm</location>
    </subcellularLocation>
</comment>
<feature type="domain" description="Blue (type 1) copper" evidence="10">
    <location>
        <begin position="34"/>
        <end position="117"/>
    </location>
</feature>
<keyword evidence="4" id="KW-0574">Periplasm</keyword>
<dbReference type="CDD" id="cd04218">
    <property type="entry name" value="Pseudoazurin"/>
    <property type="match status" value="1"/>
</dbReference>
<keyword evidence="6 8" id="KW-0186">Copper</keyword>
<keyword evidence="12" id="KW-1185">Reference proteome</keyword>
<dbReference type="InterPro" id="IPR001235">
    <property type="entry name" value="Copper_blue_Plastocyanin"/>
</dbReference>
<feature type="signal peptide" evidence="9">
    <location>
        <begin position="1"/>
        <end position="25"/>
    </location>
</feature>
<evidence type="ECO:0000256" key="6">
    <source>
        <dbReference type="ARBA" id="ARBA00023008"/>
    </source>
</evidence>
<dbReference type="InterPro" id="IPR002386">
    <property type="entry name" value="Amicyanin/Pseudoazurin"/>
</dbReference>
<comment type="cofactor">
    <cofactor evidence="8">
        <name>Cu cation</name>
        <dbReference type="ChEBI" id="CHEBI:23378"/>
    </cofactor>
    <text evidence="8">Binds 1 copper ion per subunit.</text>
</comment>
<evidence type="ECO:0000256" key="5">
    <source>
        <dbReference type="ARBA" id="ARBA00022982"/>
    </source>
</evidence>
<evidence type="ECO:0000259" key="10">
    <source>
        <dbReference type="Pfam" id="PF00127"/>
    </source>
</evidence>
<organism evidence="11 12">
    <name type="scientific">Cereibacter azotoformans</name>
    <dbReference type="NCBI Taxonomy" id="43057"/>
    <lineage>
        <taxon>Bacteria</taxon>
        <taxon>Pseudomonadati</taxon>
        <taxon>Pseudomonadota</taxon>
        <taxon>Alphaproteobacteria</taxon>
        <taxon>Rhodobacterales</taxon>
        <taxon>Paracoccaceae</taxon>
        <taxon>Cereibacter</taxon>
    </lineage>
</organism>
<reference evidence="11 12" key="1">
    <citation type="submission" date="2018-04" db="EMBL/GenBank/DDBJ databases">
        <title>Genomic Encyclopedia of Type Strains, Phase III (KMG-III): the genomes of soil and plant-associated and newly described type strains.</title>
        <authorList>
            <person name="Whitman W."/>
        </authorList>
    </citation>
    <scope>NUCLEOTIDE SEQUENCE [LARGE SCALE GENOMIC DNA]</scope>
    <source>
        <strain evidence="11 12">KA25</strain>
    </source>
</reference>
<dbReference type="EMBL" id="QAOT01000002">
    <property type="protein sequence ID" value="PTR20402.1"/>
    <property type="molecule type" value="Genomic_DNA"/>
</dbReference>
<feature type="chain" id="PRO_5015464234" description="Pseudoazurin" evidence="9">
    <location>
        <begin position="26"/>
        <end position="153"/>
    </location>
</feature>
<keyword evidence="2" id="KW-0813">Transport</keyword>
<dbReference type="Proteomes" id="UP000244060">
    <property type="component" value="Unassembled WGS sequence"/>
</dbReference>
<keyword evidence="3 8" id="KW-0479">Metal-binding</keyword>
<evidence type="ECO:0000313" key="11">
    <source>
        <dbReference type="EMBL" id="PTR20402.1"/>
    </source>
</evidence>
<evidence type="ECO:0000256" key="2">
    <source>
        <dbReference type="ARBA" id="ARBA00022448"/>
    </source>
</evidence>
<keyword evidence="9" id="KW-0732">Signal</keyword>
<gene>
    <name evidence="11" type="ORF">C8J28_102167</name>
</gene>
<dbReference type="InterPro" id="IPR012745">
    <property type="entry name" value="Pseudoazurin"/>
</dbReference>
<dbReference type="NCBIfam" id="TIGR02375">
    <property type="entry name" value="pseudoazurin"/>
    <property type="match status" value="1"/>
</dbReference>
<evidence type="ECO:0000256" key="1">
    <source>
        <dbReference type="ARBA" id="ARBA00004418"/>
    </source>
</evidence>